<evidence type="ECO:0000313" key="6">
    <source>
        <dbReference type="Proteomes" id="UP001222027"/>
    </source>
</evidence>
<dbReference type="Proteomes" id="UP001222027">
    <property type="component" value="Unassembled WGS sequence"/>
</dbReference>
<dbReference type="GO" id="GO:0016846">
    <property type="term" value="F:carbon-sulfur lyase activity"/>
    <property type="evidence" value="ECO:0007669"/>
    <property type="project" value="InterPro"/>
</dbReference>
<keyword evidence="6" id="KW-1185">Reference proteome</keyword>
<evidence type="ECO:0000256" key="2">
    <source>
        <dbReference type="ARBA" id="ARBA00022723"/>
    </source>
</evidence>
<comment type="similarity">
    <text evidence="1">Belongs to the Gfa family.</text>
</comment>
<gene>
    <name evidence="5" type="ORF">OPV22_027103</name>
</gene>
<name>A0AAV8P3V8_ENSVE</name>
<dbReference type="InterPro" id="IPR011057">
    <property type="entry name" value="Mss4-like_sf"/>
</dbReference>
<dbReference type="InterPro" id="IPR006913">
    <property type="entry name" value="CENP-V/GFA"/>
</dbReference>
<dbReference type="PROSITE" id="PS51891">
    <property type="entry name" value="CENP_V_GFA"/>
    <property type="match status" value="1"/>
</dbReference>
<dbReference type="Gene3D" id="2.170.150.70">
    <property type="match status" value="1"/>
</dbReference>
<evidence type="ECO:0000259" key="4">
    <source>
        <dbReference type="PROSITE" id="PS51891"/>
    </source>
</evidence>
<keyword evidence="2" id="KW-0479">Metal-binding</keyword>
<protein>
    <recommendedName>
        <fullName evidence="4">CENP-V/GFA domain-containing protein</fullName>
    </recommendedName>
</protein>
<dbReference type="EMBL" id="JAQQAF010000008">
    <property type="protein sequence ID" value="KAJ8464551.1"/>
    <property type="molecule type" value="Genomic_DNA"/>
</dbReference>
<proteinExistence type="inferred from homology"/>
<dbReference type="PANTHER" id="PTHR28620:SF1">
    <property type="entry name" value="CENP-V_GFA DOMAIN-CONTAINING PROTEIN"/>
    <property type="match status" value="1"/>
</dbReference>
<evidence type="ECO:0000256" key="1">
    <source>
        <dbReference type="ARBA" id="ARBA00005495"/>
    </source>
</evidence>
<feature type="domain" description="CENP-V/GFA" evidence="4">
    <location>
        <begin position="63"/>
        <end position="176"/>
    </location>
</feature>
<dbReference type="AlphaFoldDB" id="A0AAV8P3V8"/>
<evidence type="ECO:0000313" key="5">
    <source>
        <dbReference type="EMBL" id="KAJ8464551.1"/>
    </source>
</evidence>
<dbReference type="InterPro" id="IPR052355">
    <property type="entry name" value="CENP-V-like"/>
</dbReference>
<keyword evidence="3" id="KW-0862">Zinc</keyword>
<dbReference type="GO" id="GO:0046872">
    <property type="term" value="F:metal ion binding"/>
    <property type="evidence" value="ECO:0007669"/>
    <property type="project" value="UniProtKB-KW"/>
</dbReference>
<dbReference type="Pfam" id="PF04828">
    <property type="entry name" value="GFA"/>
    <property type="match status" value="1"/>
</dbReference>
<dbReference type="SUPFAM" id="SSF51316">
    <property type="entry name" value="Mss4-like"/>
    <property type="match status" value="1"/>
</dbReference>
<reference evidence="5 6" key="1">
    <citation type="submission" date="2022-12" db="EMBL/GenBank/DDBJ databases">
        <title>Chromosome-scale assembly of the Ensete ventricosum genome.</title>
        <authorList>
            <person name="Dussert Y."/>
            <person name="Stocks J."/>
            <person name="Wendawek A."/>
            <person name="Woldeyes F."/>
            <person name="Nichols R.A."/>
            <person name="Borrell J.S."/>
        </authorList>
    </citation>
    <scope>NUCLEOTIDE SEQUENCE [LARGE SCALE GENOMIC DNA]</scope>
    <source>
        <strain evidence="6">cv. Maze</strain>
        <tissue evidence="5">Seeds</tissue>
    </source>
</reference>
<sequence>MGEFGWIQGFLGGMKRLANFDRSPESLGFLVSAKGSTAESELPIHHRLEQVEYTLMDGDSIVHLGGCHCKHVRWQVEAPSSVVAWSCDCSDCSMRGNIHFIVPSSKFKLTADSDKFLTTYTFGTHTAKHTFCKICGITSFYFPRSNPDGVAVTVKCVDAGTLAHVEIRHFDGRNWESSYDQTFIASFSKSDNGGQT</sequence>
<comment type="caution">
    <text evidence="5">The sequence shown here is derived from an EMBL/GenBank/DDBJ whole genome shotgun (WGS) entry which is preliminary data.</text>
</comment>
<dbReference type="PANTHER" id="PTHR28620">
    <property type="entry name" value="CENTROMERE PROTEIN V"/>
    <property type="match status" value="1"/>
</dbReference>
<accession>A0AAV8P3V8</accession>
<evidence type="ECO:0000256" key="3">
    <source>
        <dbReference type="ARBA" id="ARBA00022833"/>
    </source>
</evidence>
<organism evidence="5 6">
    <name type="scientific">Ensete ventricosum</name>
    <name type="common">Abyssinian banana</name>
    <name type="synonym">Musa ensete</name>
    <dbReference type="NCBI Taxonomy" id="4639"/>
    <lineage>
        <taxon>Eukaryota</taxon>
        <taxon>Viridiplantae</taxon>
        <taxon>Streptophyta</taxon>
        <taxon>Embryophyta</taxon>
        <taxon>Tracheophyta</taxon>
        <taxon>Spermatophyta</taxon>
        <taxon>Magnoliopsida</taxon>
        <taxon>Liliopsida</taxon>
        <taxon>Zingiberales</taxon>
        <taxon>Musaceae</taxon>
        <taxon>Ensete</taxon>
    </lineage>
</organism>